<dbReference type="GO" id="GO:0016757">
    <property type="term" value="F:glycosyltransferase activity"/>
    <property type="evidence" value="ECO:0007669"/>
    <property type="project" value="UniProtKB-KW"/>
</dbReference>
<accession>A0A542XDM2</accession>
<name>A0A542XDM2_9MICO</name>
<dbReference type="Pfam" id="PF00535">
    <property type="entry name" value="Glycos_transf_2"/>
    <property type="match status" value="1"/>
</dbReference>
<evidence type="ECO:0000313" key="6">
    <source>
        <dbReference type="EMBL" id="TQL33932.1"/>
    </source>
</evidence>
<dbReference type="AlphaFoldDB" id="A0A542XDM2"/>
<gene>
    <name evidence="6" type="ORF">FB554_2088</name>
</gene>
<dbReference type="Gene3D" id="3.90.550.10">
    <property type="entry name" value="Spore Coat Polysaccharide Biosynthesis Protein SpsA, Chain A"/>
    <property type="match status" value="1"/>
</dbReference>
<organism evidence="6 7">
    <name type="scientific">Barrientosiimonas humi</name>
    <dbReference type="NCBI Taxonomy" id="999931"/>
    <lineage>
        <taxon>Bacteria</taxon>
        <taxon>Bacillati</taxon>
        <taxon>Actinomycetota</taxon>
        <taxon>Actinomycetes</taxon>
        <taxon>Micrococcales</taxon>
        <taxon>Dermacoccaceae</taxon>
        <taxon>Barrientosiimonas</taxon>
    </lineage>
</organism>
<keyword evidence="4 6" id="KW-0808">Transferase</keyword>
<evidence type="ECO:0000313" key="7">
    <source>
        <dbReference type="Proteomes" id="UP000318336"/>
    </source>
</evidence>
<dbReference type="PANTHER" id="PTHR43179">
    <property type="entry name" value="RHAMNOSYLTRANSFERASE WBBL"/>
    <property type="match status" value="1"/>
</dbReference>
<sequence length="293" mass="32916">MPGSDPLPSVGAVVLHMGDRPRELATALRDLLRQRGVRLDVVVVGNGWRPSGLPEGVRSTYLPTNAGIPEGRNVGAREVHGDYLFFFDDDATIPRDDVLARLVEVVRTRPRAALCQPGLTDPETGAAPRRWVPRLRVRPGEDQGGQVASFSEGVVLVRRDAFREAGGWPGQFFFGHEGIELAWQLVEHGWTLWYDPGIQVHHPYTEAARHEIYYRTNARNRVWVARRNLPAPLVPVYLGTWTALTLARVRDKDALRVWFRGFAEGVREPAGPRRPISWRTVRELSRAGRPPVI</sequence>
<evidence type="ECO:0000256" key="3">
    <source>
        <dbReference type="ARBA" id="ARBA00022676"/>
    </source>
</evidence>
<dbReference type="InterPro" id="IPR001173">
    <property type="entry name" value="Glyco_trans_2-like"/>
</dbReference>
<comment type="pathway">
    <text evidence="1">Cell wall biogenesis; cell wall polysaccharide biosynthesis.</text>
</comment>
<reference evidence="6 7" key="1">
    <citation type="submission" date="2019-06" db="EMBL/GenBank/DDBJ databases">
        <title>Sequencing the genomes of 1000 actinobacteria strains.</title>
        <authorList>
            <person name="Klenk H.-P."/>
        </authorList>
    </citation>
    <scope>NUCLEOTIDE SEQUENCE [LARGE SCALE GENOMIC DNA]</scope>
    <source>
        <strain evidence="6 7">DSM 24617</strain>
    </source>
</reference>
<dbReference type="PANTHER" id="PTHR43179:SF12">
    <property type="entry name" value="GALACTOFURANOSYLTRANSFERASE GLFT2"/>
    <property type="match status" value="1"/>
</dbReference>
<comment type="similarity">
    <text evidence="2">Belongs to the glycosyltransferase 2 family.</text>
</comment>
<dbReference type="EMBL" id="VFOK01000001">
    <property type="protein sequence ID" value="TQL33932.1"/>
    <property type="molecule type" value="Genomic_DNA"/>
</dbReference>
<evidence type="ECO:0000256" key="4">
    <source>
        <dbReference type="ARBA" id="ARBA00022679"/>
    </source>
</evidence>
<dbReference type="InterPro" id="IPR029044">
    <property type="entry name" value="Nucleotide-diphossugar_trans"/>
</dbReference>
<evidence type="ECO:0000256" key="2">
    <source>
        <dbReference type="ARBA" id="ARBA00006739"/>
    </source>
</evidence>
<dbReference type="Proteomes" id="UP000318336">
    <property type="component" value="Unassembled WGS sequence"/>
</dbReference>
<feature type="domain" description="Glycosyltransferase 2-like" evidence="5">
    <location>
        <begin position="53"/>
        <end position="164"/>
    </location>
</feature>
<protein>
    <submittedName>
        <fullName evidence="6">GT2 family glycosyltransferase</fullName>
    </submittedName>
</protein>
<keyword evidence="3" id="KW-0328">Glycosyltransferase</keyword>
<evidence type="ECO:0000256" key="1">
    <source>
        <dbReference type="ARBA" id="ARBA00004776"/>
    </source>
</evidence>
<comment type="caution">
    <text evidence="6">The sequence shown here is derived from an EMBL/GenBank/DDBJ whole genome shotgun (WGS) entry which is preliminary data.</text>
</comment>
<proteinExistence type="inferred from homology"/>
<evidence type="ECO:0000259" key="5">
    <source>
        <dbReference type="Pfam" id="PF00535"/>
    </source>
</evidence>
<dbReference type="SUPFAM" id="SSF53448">
    <property type="entry name" value="Nucleotide-diphospho-sugar transferases"/>
    <property type="match status" value="1"/>
</dbReference>
<dbReference type="RefSeq" id="WP_338070564.1">
    <property type="nucleotide sequence ID" value="NZ_CAJTBP010000001.1"/>
</dbReference>
<keyword evidence="7" id="KW-1185">Reference proteome</keyword>